<reference evidence="3 5" key="1">
    <citation type="journal article" date="2006" name="Proc. Natl. Acad. Sci. U.S.A.">
        <title>Genome analysis of the smallest free-living eukaryote Ostreococcus tauri unveils many unique features.</title>
        <authorList>
            <person name="Derelle E."/>
            <person name="Ferraz C."/>
            <person name="Rombauts S."/>
            <person name="Rouze P."/>
            <person name="Worden A.Z."/>
            <person name="Robbens S."/>
            <person name="Partensky F."/>
            <person name="Degroeve S."/>
            <person name="Echeynie S."/>
            <person name="Cooke R."/>
            <person name="Saeys Y."/>
            <person name="Wuyts J."/>
            <person name="Jabbari K."/>
            <person name="Bowler C."/>
            <person name="Panaud O."/>
            <person name="Piegu B."/>
            <person name="Ball S.G."/>
            <person name="Ral J.-P."/>
            <person name="Bouget F.-Y."/>
            <person name="Piganeau G."/>
            <person name="De Baets B."/>
            <person name="Picard A."/>
            <person name="Delseny M."/>
            <person name="Demaille J."/>
            <person name="Van de Peer Y."/>
            <person name="Moreau H."/>
        </authorList>
    </citation>
    <scope>NUCLEOTIDE SEQUENCE [LARGE SCALE GENOMIC DNA]</scope>
    <source>
        <strain evidence="3 5">OTTH0595</strain>
    </source>
</reference>
<organism evidence="3 5">
    <name type="scientific">Ostreococcus tauri</name>
    <name type="common">Marine green alga</name>
    <dbReference type="NCBI Taxonomy" id="70448"/>
    <lineage>
        <taxon>Eukaryota</taxon>
        <taxon>Viridiplantae</taxon>
        <taxon>Chlorophyta</taxon>
        <taxon>Mamiellophyceae</taxon>
        <taxon>Mamiellales</taxon>
        <taxon>Bathycoccaceae</taxon>
        <taxon>Ostreococcus</taxon>
    </lineage>
</organism>
<dbReference type="Proteomes" id="UP000009170">
    <property type="component" value="Unassembled WGS sequence"/>
</dbReference>
<dbReference type="FunCoup" id="A0A090M4G8">
    <property type="interactions" value="860"/>
</dbReference>
<keyword evidence="1" id="KW-0472">Membrane</keyword>
<evidence type="ECO:0000259" key="2">
    <source>
        <dbReference type="PROSITE" id="PS50191"/>
    </source>
</evidence>
<feature type="domain" description="CRAL-TRIO" evidence="2">
    <location>
        <begin position="255"/>
        <end position="414"/>
    </location>
</feature>
<dbReference type="Pfam" id="PF03765">
    <property type="entry name" value="CRAL_TRIO_N"/>
    <property type="match status" value="1"/>
</dbReference>
<keyword evidence="1" id="KW-1133">Transmembrane helix</keyword>
<evidence type="ECO:0000313" key="4">
    <source>
        <dbReference type="EMBL" id="OUS49435.1"/>
    </source>
</evidence>
<evidence type="ECO:0000313" key="3">
    <source>
        <dbReference type="EMBL" id="CEF97572.1"/>
    </source>
</evidence>
<proteinExistence type="predicted"/>
<dbReference type="InParanoid" id="A0A090M4G8"/>
<sequence length="438" mass="50233">MFASRGKKPASKSARALETVRGVVQKIRRSSVVVDVEKSLMRSWRVYKKAMTASKEFKHLRKTLPGWVMRNARFKRLAWNDDFACAFVLLSPVALITLLWCVGAVVRMVMRRDANDVYRKVFGKARERQRSLARREAEAKMAKALPNQPPETIDRTQSGTVINMTTKDSQKLFELRTKLDEAVATDETLLATPALRAFVTDACLCRYLRARKWKVDKALKMLIETLRWRAERKPEALTWDDIENEASTGKQYRSGRDKRGRRVLVMRPDRENTFNHVENIKFLIYTLENILWKSSRPGEPLGSNADLAPEQITILIDFTKWSLKNAVPMATARETLSILQNHYPERLGLAVCFNPPTIFRVFWAVISPFIDPKTYTKIVFVSKRRKAKAAATMGAIFHAASTDTDLGGAVDPTWNFNDYAKHMRDYDAKKLDVTRTWA</sequence>
<evidence type="ECO:0000256" key="1">
    <source>
        <dbReference type="SAM" id="Phobius"/>
    </source>
</evidence>
<dbReference type="InterPro" id="IPR036273">
    <property type="entry name" value="CRAL/TRIO_N_dom_sf"/>
</dbReference>
<dbReference type="SUPFAM" id="SSF52087">
    <property type="entry name" value="CRAL/TRIO domain"/>
    <property type="match status" value="1"/>
</dbReference>
<reference evidence="4" key="3">
    <citation type="submission" date="2017-04" db="EMBL/GenBank/DDBJ databases">
        <title>Population genomics of picophytoplankton unveils novel chromosome hypervariability.</title>
        <authorList>
            <consortium name="DOE Joint Genome Institute"/>
            <person name="Blanc-Mathieu R."/>
            <person name="Krasovec M."/>
            <person name="Hebrard M."/>
            <person name="Yau S."/>
            <person name="Desgranges E."/>
            <person name="Martin J."/>
            <person name="Schackwitz W."/>
            <person name="Kuo A."/>
            <person name="Salin G."/>
            <person name="Donnadieu C."/>
            <person name="Desdevises Y."/>
            <person name="Sanchez-Ferandin S."/>
            <person name="Moreau H."/>
            <person name="Rivals E."/>
            <person name="Grigoriev I.V."/>
            <person name="Grimsley N."/>
            <person name="Eyre-Walker A."/>
            <person name="Piganeau G."/>
        </authorList>
    </citation>
    <scope>NUCLEOTIDE SEQUENCE [LARGE SCALE GENOMIC DNA]</scope>
    <source>
        <strain evidence="4">RCC 1115</strain>
    </source>
</reference>
<dbReference type="CDD" id="cd00170">
    <property type="entry name" value="SEC14"/>
    <property type="match status" value="1"/>
</dbReference>
<dbReference type="InterPro" id="IPR011074">
    <property type="entry name" value="CRAL/TRIO_N_dom"/>
</dbReference>
<dbReference type="AlphaFoldDB" id="A0A090M4G8"/>
<feature type="transmembrane region" description="Helical" evidence="1">
    <location>
        <begin position="83"/>
        <end position="110"/>
    </location>
</feature>
<dbReference type="PROSITE" id="PS50191">
    <property type="entry name" value="CRAL_TRIO"/>
    <property type="match status" value="1"/>
</dbReference>
<dbReference type="Gene3D" id="3.40.525.10">
    <property type="entry name" value="CRAL-TRIO lipid binding domain"/>
    <property type="match status" value="1"/>
</dbReference>
<dbReference type="InterPro" id="IPR001251">
    <property type="entry name" value="CRAL-TRIO_dom"/>
</dbReference>
<dbReference type="SMART" id="SM01100">
    <property type="entry name" value="CRAL_TRIO_N"/>
    <property type="match status" value="1"/>
</dbReference>
<dbReference type="EMBL" id="CAID01000004">
    <property type="protein sequence ID" value="CEF97572.1"/>
    <property type="molecule type" value="Genomic_DNA"/>
</dbReference>
<accession>A0A1Y5IR20</accession>
<evidence type="ECO:0000313" key="5">
    <source>
        <dbReference type="Proteomes" id="UP000009170"/>
    </source>
</evidence>
<dbReference type="Proteomes" id="UP000195557">
    <property type="component" value="Unassembled WGS sequence"/>
</dbReference>
<name>A0A090M4G8_OSTTA</name>
<keyword evidence="1" id="KW-0812">Transmembrane</keyword>
<dbReference type="OrthoDB" id="75724at2759"/>
<gene>
    <name evidence="4" type="ORF">BE221DRAFT_188722</name>
    <name evidence="3" type="ORF">OT_ostta04g02400</name>
</gene>
<dbReference type="InterPro" id="IPR052578">
    <property type="entry name" value="PI_Transfer_CRAL-TRIO"/>
</dbReference>
<dbReference type="GO" id="GO:0008526">
    <property type="term" value="F:phosphatidylinositol transfer activity"/>
    <property type="evidence" value="ECO:0007669"/>
    <property type="project" value="TreeGrafter"/>
</dbReference>
<dbReference type="EMBL" id="KZ155771">
    <property type="protein sequence ID" value="OUS49435.1"/>
    <property type="molecule type" value="Genomic_DNA"/>
</dbReference>
<keyword evidence="5" id="KW-1185">Reference proteome</keyword>
<accession>A0A454XK79</accession>
<dbReference type="SMART" id="SM00516">
    <property type="entry name" value="SEC14"/>
    <property type="match status" value="1"/>
</dbReference>
<dbReference type="PANTHER" id="PTHR45824">
    <property type="entry name" value="GH16843P"/>
    <property type="match status" value="1"/>
</dbReference>
<dbReference type="PANTHER" id="PTHR45824:SF6">
    <property type="entry name" value="F16L1.9 PROTEIN"/>
    <property type="match status" value="1"/>
</dbReference>
<protein>
    <submittedName>
        <fullName evidence="4">CRAL-TRIO domain-containing protein</fullName>
    </submittedName>
    <submittedName>
        <fullName evidence="3">CRAL/TRIO, N-terminal domain</fullName>
    </submittedName>
</protein>
<accession>A0A090M4G8</accession>
<dbReference type="SUPFAM" id="SSF46938">
    <property type="entry name" value="CRAL/TRIO N-terminal domain"/>
    <property type="match status" value="1"/>
</dbReference>
<reference evidence="3" key="2">
    <citation type="journal article" date="2014" name="BMC Genomics">
        <title>An improved genome of the model marine alga Ostreococcus tauri unfolds by assessing Illumina de novo assemblies.</title>
        <authorList>
            <person name="Blanc-Mathieu R."/>
            <person name="Verhelst B."/>
            <person name="Derelle E."/>
            <person name="Rombauts S."/>
            <person name="Bouget F.Y."/>
            <person name="Carre I."/>
            <person name="Chateau A."/>
            <person name="Eyre-Walker A."/>
            <person name="Grimsley N."/>
            <person name="Moreau H."/>
            <person name="Piegu B."/>
            <person name="Rivals E."/>
            <person name="Schackwitz W."/>
            <person name="Van de Peer Y."/>
            <person name="Piganeau G."/>
        </authorList>
    </citation>
    <scope>NUCLEOTIDE SEQUENCE</scope>
    <source>
        <strain evidence="3">RCC4221</strain>
    </source>
</reference>
<dbReference type="Pfam" id="PF00650">
    <property type="entry name" value="CRAL_TRIO"/>
    <property type="match status" value="1"/>
</dbReference>
<dbReference type="InterPro" id="IPR036865">
    <property type="entry name" value="CRAL-TRIO_dom_sf"/>
</dbReference>